<comment type="caution">
    <text evidence="4">The sequence shown here is derived from an EMBL/GenBank/DDBJ whole genome shotgun (WGS) entry which is preliminary data.</text>
</comment>
<dbReference type="EMBL" id="JACNLL010000037">
    <property type="protein sequence ID" value="MBC8199138.1"/>
    <property type="molecule type" value="Genomic_DNA"/>
</dbReference>
<dbReference type="AlphaFoldDB" id="A0A8J6TBI5"/>
<gene>
    <name evidence="4" type="ORF">H8E80_03710</name>
</gene>
<evidence type="ECO:0000313" key="4">
    <source>
        <dbReference type="EMBL" id="MBC8199138.1"/>
    </source>
</evidence>
<dbReference type="InterPro" id="IPR001789">
    <property type="entry name" value="Sig_transdc_resp-reg_receiver"/>
</dbReference>
<proteinExistence type="predicted"/>
<evidence type="ECO:0000313" key="5">
    <source>
        <dbReference type="Proteomes" id="UP000603545"/>
    </source>
</evidence>
<protein>
    <submittedName>
        <fullName evidence="4">Response regulator</fullName>
    </submittedName>
</protein>
<organism evidence="4 5">
    <name type="scientific">Candidatus Desulfaltia bathyphila</name>
    <dbReference type="NCBI Taxonomy" id="2841697"/>
    <lineage>
        <taxon>Bacteria</taxon>
        <taxon>Pseudomonadati</taxon>
        <taxon>Thermodesulfobacteriota</taxon>
        <taxon>Desulfobacteria</taxon>
        <taxon>Desulfobacterales</taxon>
        <taxon>Desulfobacterales incertae sedis</taxon>
        <taxon>Candidatus Desulfaltia</taxon>
    </lineage>
</organism>
<dbReference type="PROSITE" id="PS50110">
    <property type="entry name" value="RESPONSE_REGULATORY"/>
    <property type="match status" value="1"/>
</dbReference>
<dbReference type="GO" id="GO:0000160">
    <property type="term" value="P:phosphorelay signal transduction system"/>
    <property type="evidence" value="ECO:0007669"/>
    <property type="project" value="InterPro"/>
</dbReference>
<dbReference type="PANTHER" id="PTHR44591:SF3">
    <property type="entry name" value="RESPONSE REGULATORY DOMAIN-CONTAINING PROTEIN"/>
    <property type="match status" value="1"/>
</dbReference>
<name>A0A8J6TBI5_9BACT</name>
<evidence type="ECO:0000256" key="1">
    <source>
        <dbReference type="ARBA" id="ARBA00022553"/>
    </source>
</evidence>
<keyword evidence="1 2" id="KW-0597">Phosphoprotein</keyword>
<dbReference type="SMART" id="SM00448">
    <property type="entry name" value="REC"/>
    <property type="match status" value="1"/>
</dbReference>
<dbReference type="SUPFAM" id="SSF52172">
    <property type="entry name" value="CheY-like"/>
    <property type="match status" value="1"/>
</dbReference>
<dbReference type="InterPro" id="IPR011006">
    <property type="entry name" value="CheY-like_superfamily"/>
</dbReference>
<evidence type="ECO:0000259" key="3">
    <source>
        <dbReference type="PROSITE" id="PS50110"/>
    </source>
</evidence>
<reference evidence="4 5" key="1">
    <citation type="submission" date="2020-08" db="EMBL/GenBank/DDBJ databases">
        <title>Bridging the membrane lipid divide: bacteria of the FCB group superphylum have the potential to synthesize archaeal ether lipids.</title>
        <authorList>
            <person name="Villanueva L."/>
            <person name="Von Meijenfeldt F.A.B."/>
            <person name="Westbye A.B."/>
            <person name="Yadav S."/>
            <person name="Hopmans E.C."/>
            <person name="Dutilh B.E."/>
            <person name="Sinninghe Damste J.S."/>
        </authorList>
    </citation>
    <scope>NUCLEOTIDE SEQUENCE [LARGE SCALE GENOMIC DNA]</scope>
    <source>
        <strain evidence="4">NIOZ-UU82</strain>
    </source>
</reference>
<feature type="modified residue" description="4-aspartylphosphate" evidence="2">
    <location>
        <position position="55"/>
    </location>
</feature>
<dbReference type="Pfam" id="PF00072">
    <property type="entry name" value="Response_reg"/>
    <property type="match status" value="1"/>
</dbReference>
<accession>A0A8J6TBI5</accession>
<dbReference type="Gene3D" id="3.40.50.2300">
    <property type="match status" value="1"/>
</dbReference>
<sequence length="132" mass="14672">MKEKLDILLLDDEAIVGNRLKPALKKVGCDVELFEDPKKALNRIREKKFDIVITDIMMPSVNGIQILEEVRKKSDITKVIIITGYATVALAREAMDKGAFDMIAKPFTPDNLRSVIAKAADSLGYKKIIAKA</sequence>
<dbReference type="PANTHER" id="PTHR44591">
    <property type="entry name" value="STRESS RESPONSE REGULATOR PROTEIN 1"/>
    <property type="match status" value="1"/>
</dbReference>
<evidence type="ECO:0000256" key="2">
    <source>
        <dbReference type="PROSITE-ProRule" id="PRU00169"/>
    </source>
</evidence>
<dbReference type="InterPro" id="IPR050595">
    <property type="entry name" value="Bact_response_regulator"/>
</dbReference>
<dbReference type="Proteomes" id="UP000603545">
    <property type="component" value="Unassembled WGS sequence"/>
</dbReference>
<feature type="domain" description="Response regulatory" evidence="3">
    <location>
        <begin position="6"/>
        <end position="120"/>
    </location>
</feature>